<comment type="cofactor">
    <cofactor evidence="11">
        <name>[4Fe-4S] cluster</name>
        <dbReference type="ChEBI" id="CHEBI:49883"/>
    </cofactor>
    <text evidence="11">Binds 2 [4Fe-4S] clusters. One cluster is coordinated with 3 cysteines and an exchangeable S-adenosyl-L-methionine.</text>
</comment>
<dbReference type="SFLD" id="SFLDG01082">
    <property type="entry name" value="B12-binding_domain_containing"/>
    <property type="match status" value="1"/>
</dbReference>
<evidence type="ECO:0000259" key="14">
    <source>
        <dbReference type="PROSITE" id="PS51918"/>
    </source>
</evidence>
<dbReference type="InterPro" id="IPR002792">
    <property type="entry name" value="TRAM_dom"/>
</dbReference>
<dbReference type="InterPro" id="IPR020612">
    <property type="entry name" value="Methylthiotransferase_CS"/>
</dbReference>
<dbReference type="NCBIfam" id="TIGR01574">
    <property type="entry name" value="miaB-methiolase"/>
    <property type="match status" value="1"/>
</dbReference>
<accession>A0A0L6JJ87</accession>
<keyword evidence="7 11" id="KW-0479">Metal-binding</keyword>
<keyword evidence="2 11" id="KW-0004">4Fe-4S</keyword>
<dbReference type="EMBL" id="LGTC01000001">
    <property type="protein sequence ID" value="KNY25941.1"/>
    <property type="molecule type" value="Genomic_DNA"/>
</dbReference>
<dbReference type="AlphaFoldDB" id="A0A0L6JJ87"/>
<comment type="similarity">
    <text evidence="11">Belongs to the methylthiotransferase family. MiaB subfamily.</text>
</comment>
<name>A0A0L6JJ87_9FIRM</name>
<proteinExistence type="inferred from homology"/>
<dbReference type="PROSITE" id="PS51918">
    <property type="entry name" value="RADICAL_SAM"/>
    <property type="match status" value="1"/>
</dbReference>
<dbReference type="InterPro" id="IPR006638">
    <property type="entry name" value="Elp3/MiaA/NifB-like_rSAM"/>
</dbReference>
<evidence type="ECO:0000256" key="8">
    <source>
        <dbReference type="ARBA" id="ARBA00023004"/>
    </source>
</evidence>
<dbReference type="Pfam" id="PF01938">
    <property type="entry name" value="TRAM"/>
    <property type="match status" value="1"/>
</dbReference>
<dbReference type="RefSeq" id="WP_036944191.1">
    <property type="nucleotide sequence ID" value="NZ_JQKC01000026.1"/>
</dbReference>
<dbReference type="InterPro" id="IPR013848">
    <property type="entry name" value="Methylthiotransferase_N"/>
</dbReference>
<dbReference type="PANTHER" id="PTHR43020:SF2">
    <property type="entry name" value="MITOCHONDRIAL TRNA METHYLTHIOTRANSFERASE CDK5RAP1"/>
    <property type="match status" value="1"/>
</dbReference>
<dbReference type="EC" id="2.8.4.3" evidence="10 11"/>
<feature type="binding site" evidence="11">
    <location>
        <position position="52"/>
    </location>
    <ligand>
        <name>[4Fe-4S] cluster</name>
        <dbReference type="ChEBI" id="CHEBI:49883"/>
        <label>1</label>
    </ligand>
</feature>
<dbReference type="InterPro" id="IPR006463">
    <property type="entry name" value="MiaB_methiolase"/>
</dbReference>
<comment type="catalytic activity">
    <reaction evidence="11">
        <text>N(6)-dimethylallyladenosine(37) in tRNA + (sulfur carrier)-SH + AH2 + 2 S-adenosyl-L-methionine = 2-methylsulfanyl-N(6)-dimethylallyladenosine(37) in tRNA + (sulfur carrier)-H + 5'-deoxyadenosine + L-methionine + A + S-adenosyl-L-homocysteine + 2 H(+)</text>
        <dbReference type="Rhea" id="RHEA:37067"/>
        <dbReference type="Rhea" id="RHEA-COMP:10375"/>
        <dbReference type="Rhea" id="RHEA-COMP:10376"/>
        <dbReference type="Rhea" id="RHEA-COMP:14737"/>
        <dbReference type="Rhea" id="RHEA-COMP:14739"/>
        <dbReference type="ChEBI" id="CHEBI:13193"/>
        <dbReference type="ChEBI" id="CHEBI:15378"/>
        <dbReference type="ChEBI" id="CHEBI:17319"/>
        <dbReference type="ChEBI" id="CHEBI:17499"/>
        <dbReference type="ChEBI" id="CHEBI:29917"/>
        <dbReference type="ChEBI" id="CHEBI:57844"/>
        <dbReference type="ChEBI" id="CHEBI:57856"/>
        <dbReference type="ChEBI" id="CHEBI:59789"/>
        <dbReference type="ChEBI" id="CHEBI:64428"/>
        <dbReference type="ChEBI" id="CHEBI:74415"/>
        <dbReference type="ChEBI" id="CHEBI:74417"/>
        <dbReference type="EC" id="2.8.4.3"/>
    </reaction>
</comment>
<dbReference type="InterPro" id="IPR005839">
    <property type="entry name" value="Methylthiotransferase"/>
</dbReference>
<dbReference type="GO" id="GO:0046872">
    <property type="term" value="F:metal ion binding"/>
    <property type="evidence" value="ECO:0007669"/>
    <property type="project" value="UniProtKB-KW"/>
</dbReference>
<feature type="binding site" evidence="11">
    <location>
        <position position="88"/>
    </location>
    <ligand>
        <name>[4Fe-4S] cluster</name>
        <dbReference type="ChEBI" id="CHEBI:49883"/>
        <label>1</label>
    </ligand>
</feature>
<dbReference type="InterPro" id="IPR058240">
    <property type="entry name" value="rSAM_sf"/>
</dbReference>
<dbReference type="FunFam" id="3.40.50.12160:FF:000006">
    <property type="entry name" value="tRNA-2-methylthio-N(6)-dimethylallyladenosine synthase"/>
    <property type="match status" value="1"/>
</dbReference>
<dbReference type="GO" id="GO:0005829">
    <property type="term" value="C:cytosol"/>
    <property type="evidence" value="ECO:0007669"/>
    <property type="project" value="TreeGrafter"/>
</dbReference>
<dbReference type="OrthoDB" id="9805215at2"/>
<dbReference type="FunFam" id="3.80.30.20:FF:000001">
    <property type="entry name" value="tRNA-2-methylthio-N(6)-dimethylallyladenosine synthase 2"/>
    <property type="match status" value="1"/>
</dbReference>
<evidence type="ECO:0000256" key="4">
    <source>
        <dbReference type="ARBA" id="ARBA00022679"/>
    </source>
</evidence>
<dbReference type="SUPFAM" id="SSF102114">
    <property type="entry name" value="Radical SAM enzymes"/>
    <property type="match status" value="1"/>
</dbReference>
<dbReference type="eggNOG" id="COG0621">
    <property type="taxonomic scope" value="Bacteria"/>
</dbReference>
<evidence type="ECO:0000256" key="9">
    <source>
        <dbReference type="ARBA" id="ARBA00023014"/>
    </source>
</evidence>
<comment type="caution">
    <text evidence="15">The sequence shown here is derived from an EMBL/GenBank/DDBJ whole genome shotgun (WGS) entry which is preliminary data.</text>
</comment>
<evidence type="ECO:0000256" key="1">
    <source>
        <dbReference type="ARBA" id="ARBA00003234"/>
    </source>
</evidence>
<dbReference type="PROSITE" id="PS01278">
    <property type="entry name" value="MTTASE_RADICAL"/>
    <property type="match status" value="1"/>
</dbReference>
<dbReference type="PROSITE" id="PS51449">
    <property type="entry name" value="MTTASE_N"/>
    <property type="match status" value="1"/>
</dbReference>
<dbReference type="Gene3D" id="3.40.50.12160">
    <property type="entry name" value="Methylthiotransferase, N-terminal domain"/>
    <property type="match status" value="1"/>
</dbReference>
<dbReference type="InterPro" id="IPR038135">
    <property type="entry name" value="Methylthiotransferase_N_sf"/>
</dbReference>
<comment type="subunit">
    <text evidence="11">Monomer.</text>
</comment>
<feature type="binding site" evidence="11">
    <location>
        <position position="198"/>
    </location>
    <ligand>
        <name>[4Fe-4S] cluster</name>
        <dbReference type="ChEBI" id="CHEBI:49883"/>
        <label>2</label>
        <note>4Fe-4S-S-AdoMet</note>
    </ligand>
</feature>
<dbReference type="PROSITE" id="PS50926">
    <property type="entry name" value="TRAM"/>
    <property type="match status" value="1"/>
</dbReference>
<dbReference type="GO" id="GO:0051539">
    <property type="term" value="F:4 iron, 4 sulfur cluster binding"/>
    <property type="evidence" value="ECO:0007669"/>
    <property type="project" value="UniProtKB-UniRule"/>
</dbReference>
<dbReference type="GO" id="GO:0035597">
    <property type="term" value="F:tRNA-2-methylthio-N(6)-dimethylallyladenosine(37) synthase activity"/>
    <property type="evidence" value="ECO:0007669"/>
    <property type="project" value="UniProtKB-EC"/>
</dbReference>
<protein>
    <recommendedName>
        <fullName evidence="10 11">tRNA-2-methylthio-N(6)-dimethylallyladenosine synthase</fullName>
        <ecNumber evidence="10 11">2.8.4.3</ecNumber>
    </recommendedName>
    <alternativeName>
        <fullName evidence="11">(Dimethylallyl)adenosine tRNA methylthiotransferase MiaB</fullName>
    </alternativeName>
    <alternativeName>
        <fullName evidence="11">tRNA-i(6)A37 methylthiotransferase</fullName>
    </alternativeName>
</protein>
<feature type="binding site" evidence="11">
    <location>
        <position position="202"/>
    </location>
    <ligand>
        <name>[4Fe-4S] cluster</name>
        <dbReference type="ChEBI" id="CHEBI:49883"/>
        <label>2</label>
        <note>4Fe-4S-S-AdoMet</note>
    </ligand>
</feature>
<evidence type="ECO:0000256" key="6">
    <source>
        <dbReference type="ARBA" id="ARBA00022694"/>
    </source>
</evidence>
<dbReference type="STRING" id="398512.Bccel_1201"/>
<keyword evidence="16" id="KW-1185">Reference proteome</keyword>
<evidence type="ECO:0000313" key="15">
    <source>
        <dbReference type="EMBL" id="KNY25941.1"/>
    </source>
</evidence>
<keyword evidence="3 11" id="KW-0963">Cytoplasm</keyword>
<dbReference type="PANTHER" id="PTHR43020">
    <property type="entry name" value="CDK5 REGULATORY SUBUNIT-ASSOCIATED PROTEIN 1"/>
    <property type="match status" value="1"/>
</dbReference>
<gene>
    <name evidence="11" type="primary">miaB</name>
    <name evidence="15" type="ORF">Bccel_1201</name>
</gene>
<dbReference type="InterPro" id="IPR007197">
    <property type="entry name" value="rSAM"/>
</dbReference>
<evidence type="ECO:0000256" key="11">
    <source>
        <dbReference type="HAMAP-Rule" id="MF_01864"/>
    </source>
</evidence>
<dbReference type="SFLD" id="SFLDS00029">
    <property type="entry name" value="Radical_SAM"/>
    <property type="match status" value="1"/>
</dbReference>
<dbReference type="SFLD" id="SFLDF00273">
    <property type="entry name" value="(dimethylallyl)adenosine_tRNA"/>
    <property type="match status" value="1"/>
</dbReference>
<feature type="domain" description="Radical SAM core" evidence="14">
    <location>
        <begin position="184"/>
        <end position="414"/>
    </location>
</feature>
<feature type="domain" description="TRAM" evidence="12">
    <location>
        <begin position="417"/>
        <end position="480"/>
    </location>
</feature>
<evidence type="ECO:0000256" key="7">
    <source>
        <dbReference type="ARBA" id="ARBA00022723"/>
    </source>
</evidence>
<evidence type="ECO:0000313" key="16">
    <source>
        <dbReference type="Proteomes" id="UP000036923"/>
    </source>
</evidence>
<evidence type="ECO:0000256" key="10">
    <source>
        <dbReference type="ARBA" id="ARBA00033765"/>
    </source>
</evidence>
<sequence length="481" mass="54889">MNKGPENKKEIHVSEEEIAKQYQYMNSIKEANAQCEMQTGRKKLAFLQSFGCQMNENDSERLWGMLSEMGYGEGKNSEESDVIIFNTCCVRENAEEKVYGHLGALKKQKMDNQEKIIAICGCMMQQGHVVEHIKKKYRHVDIVFGTHNLYRFPELLNKAVNTRSAVIDVDESAGSIVEGLPIERKDSIKAWVTVMYGCNNFCSYCIVPYVRGRERSRSIEDIVDEIAELGQNNFMEVTLLGQNVNSYGKDFAGNVSFAELLSEINKVEGIERIRFMTSHPKDLTEDIILAMRDSKKVCEHLHLPIQAGSTRILSEMNRKYTKEDYLNLIGRIKEKIPGISLTTDIIVGYPGETEEDFEETLDVLRKVRFDFAYTFLYSRRTGTPAAKSEDQVSEKVKKSRFERLLGVQNKISKEINDTLLGTTEEILVEGLSKNSIWNYTGRTRTNKIVNFKGSKELVGKLVKVKITDIQTWSLEGEVISW</sequence>
<evidence type="ECO:0000259" key="12">
    <source>
        <dbReference type="PROSITE" id="PS50926"/>
    </source>
</evidence>
<comment type="function">
    <text evidence="1 11">Catalyzes the methylthiolation of N6-(dimethylallyl)adenosine (i(6)A), leading to the formation of 2-methylthio-N6-(dimethylallyl)adenosine (ms(2)i(6)A) at position 37 in tRNAs that read codons beginning with uridine.</text>
</comment>
<keyword evidence="5 11" id="KW-0949">S-adenosyl-L-methionine</keyword>
<dbReference type="CDD" id="cd01335">
    <property type="entry name" value="Radical_SAM"/>
    <property type="match status" value="1"/>
</dbReference>
<reference evidence="16" key="1">
    <citation type="submission" date="2015-07" db="EMBL/GenBank/DDBJ databases">
        <title>Near-Complete Genome Sequence of the Cellulolytic Bacterium Bacteroides (Pseudobacteroides) cellulosolvens ATCC 35603.</title>
        <authorList>
            <person name="Dassa B."/>
            <person name="Utturkar S.M."/>
            <person name="Klingeman D.M."/>
            <person name="Hurt R.A."/>
            <person name="Keller M."/>
            <person name="Xu J."/>
            <person name="Reddy Y.H.K."/>
            <person name="Borovok I."/>
            <person name="Grinberg I.R."/>
            <person name="Lamed R."/>
            <person name="Zhivin O."/>
            <person name="Bayer E.A."/>
            <person name="Brown S.D."/>
        </authorList>
    </citation>
    <scope>NUCLEOTIDE SEQUENCE [LARGE SCALE GENOMIC DNA]</scope>
    <source>
        <strain evidence="16">DSM 2933</strain>
    </source>
</reference>
<dbReference type="SMART" id="SM00729">
    <property type="entry name" value="Elp3"/>
    <property type="match status" value="1"/>
</dbReference>
<dbReference type="Gene3D" id="3.80.30.20">
    <property type="entry name" value="tm_1862 like domain"/>
    <property type="match status" value="1"/>
</dbReference>
<feature type="binding site" evidence="11">
    <location>
        <position position="205"/>
    </location>
    <ligand>
        <name>[4Fe-4S] cluster</name>
        <dbReference type="ChEBI" id="CHEBI:49883"/>
        <label>2</label>
        <note>4Fe-4S-S-AdoMet</note>
    </ligand>
</feature>
<dbReference type="Pfam" id="PF00919">
    <property type="entry name" value="UPF0004"/>
    <property type="match status" value="1"/>
</dbReference>
<comment type="subcellular location">
    <subcellularLocation>
        <location evidence="11">Cytoplasm</location>
    </subcellularLocation>
</comment>
<dbReference type="PATRIC" id="fig|398512.5.peg.1244"/>
<organism evidence="15 16">
    <name type="scientific">Pseudobacteroides cellulosolvens ATCC 35603 = DSM 2933</name>
    <dbReference type="NCBI Taxonomy" id="398512"/>
    <lineage>
        <taxon>Bacteria</taxon>
        <taxon>Bacillati</taxon>
        <taxon>Bacillota</taxon>
        <taxon>Clostridia</taxon>
        <taxon>Eubacteriales</taxon>
        <taxon>Oscillospiraceae</taxon>
        <taxon>Pseudobacteroides</taxon>
    </lineage>
</organism>
<keyword evidence="4 11" id="KW-0808">Transferase</keyword>
<dbReference type="InterPro" id="IPR023404">
    <property type="entry name" value="rSAM_horseshoe"/>
</dbReference>
<keyword evidence="8 11" id="KW-0408">Iron</keyword>
<dbReference type="Proteomes" id="UP000036923">
    <property type="component" value="Unassembled WGS sequence"/>
</dbReference>
<dbReference type="Pfam" id="PF04055">
    <property type="entry name" value="Radical_SAM"/>
    <property type="match status" value="1"/>
</dbReference>
<evidence type="ECO:0000256" key="3">
    <source>
        <dbReference type="ARBA" id="ARBA00022490"/>
    </source>
</evidence>
<feature type="domain" description="MTTase N-terminal" evidence="13">
    <location>
        <begin position="43"/>
        <end position="161"/>
    </location>
</feature>
<feature type="binding site" evidence="11">
    <location>
        <position position="122"/>
    </location>
    <ligand>
        <name>[4Fe-4S] cluster</name>
        <dbReference type="ChEBI" id="CHEBI:49883"/>
        <label>1</label>
    </ligand>
</feature>
<keyword evidence="9 11" id="KW-0411">Iron-sulfur</keyword>
<keyword evidence="6 11" id="KW-0819">tRNA processing</keyword>
<evidence type="ECO:0000256" key="5">
    <source>
        <dbReference type="ARBA" id="ARBA00022691"/>
    </source>
</evidence>
<dbReference type="SFLD" id="SFLDG01061">
    <property type="entry name" value="methylthiotransferase"/>
    <property type="match status" value="1"/>
</dbReference>
<dbReference type="NCBIfam" id="TIGR00089">
    <property type="entry name" value="MiaB/RimO family radical SAM methylthiotransferase"/>
    <property type="match status" value="1"/>
</dbReference>
<evidence type="ECO:0000259" key="13">
    <source>
        <dbReference type="PROSITE" id="PS51449"/>
    </source>
</evidence>
<dbReference type="HAMAP" id="MF_01864">
    <property type="entry name" value="tRNA_metthiotr_MiaB"/>
    <property type="match status" value="1"/>
</dbReference>
<evidence type="ECO:0000256" key="2">
    <source>
        <dbReference type="ARBA" id="ARBA00022485"/>
    </source>
</evidence>